<sequence length="80" mass="9329">MRNLSIPEFSVNSTRKTVLGFQYCLYFCICYLDCCYAIDFSTSKRLHRVQCCSACKPCNIRRCNSFQKRKGSVDLRILVL</sequence>
<evidence type="ECO:0000313" key="1">
    <source>
        <dbReference type="EMBL" id="KAF2812569.1"/>
    </source>
</evidence>
<name>A0A6A6YVM0_9PEZI</name>
<proteinExistence type="predicted"/>
<accession>A0A6A6YVM0</accession>
<dbReference type="RefSeq" id="XP_033579533.1">
    <property type="nucleotide sequence ID" value="XM_033713877.1"/>
</dbReference>
<reference evidence="3" key="3">
    <citation type="submission" date="2025-04" db="UniProtKB">
        <authorList>
            <consortium name="RefSeq"/>
        </authorList>
    </citation>
    <scope>IDENTIFICATION</scope>
    <source>
        <strain evidence="3">CBS 304.34</strain>
    </source>
</reference>
<dbReference type="EMBL" id="MU003697">
    <property type="protein sequence ID" value="KAF2812569.1"/>
    <property type="molecule type" value="Genomic_DNA"/>
</dbReference>
<reference evidence="3" key="2">
    <citation type="submission" date="2020-04" db="EMBL/GenBank/DDBJ databases">
        <authorList>
            <consortium name="NCBI Genome Project"/>
        </authorList>
    </citation>
    <scope>NUCLEOTIDE SEQUENCE</scope>
    <source>
        <strain evidence="3">CBS 304.34</strain>
    </source>
</reference>
<keyword evidence="2" id="KW-1185">Reference proteome</keyword>
<gene>
    <name evidence="1 3" type="ORF">BDZ99DRAFT_269553</name>
</gene>
<organism evidence="1">
    <name type="scientific">Mytilinidion resinicola</name>
    <dbReference type="NCBI Taxonomy" id="574789"/>
    <lineage>
        <taxon>Eukaryota</taxon>
        <taxon>Fungi</taxon>
        <taxon>Dikarya</taxon>
        <taxon>Ascomycota</taxon>
        <taxon>Pezizomycotina</taxon>
        <taxon>Dothideomycetes</taxon>
        <taxon>Pleosporomycetidae</taxon>
        <taxon>Mytilinidiales</taxon>
        <taxon>Mytilinidiaceae</taxon>
        <taxon>Mytilinidion</taxon>
    </lineage>
</organism>
<dbReference type="Proteomes" id="UP000504636">
    <property type="component" value="Unplaced"/>
</dbReference>
<protein>
    <submittedName>
        <fullName evidence="1 3">Uncharacterized protein</fullName>
    </submittedName>
</protein>
<dbReference type="GeneID" id="54454770"/>
<dbReference type="AlphaFoldDB" id="A0A6A6YVM0"/>
<reference evidence="1 3" key="1">
    <citation type="journal article" date="2020" name="Stud. Mycol.">
        <title>101 Dothideomycetes genomes: a test case for predicting lifestyles and emergence of pathogens.</title>
        <authorList>
            <person name="Haridas S."/>
            <person name="Albert R."/>
            <person name="Binder M."/>
            <person name="Bloem J."/>
            <person name="Labutti K."/>
            <person name="Salamov A."/>
            <person name="Andreopoulos B."/>
            <person name="Baker S."/>
            <person name="Barry K."/>
            <person name="Bills G."/>
            <person name="Bluhm B."/>
            <person name="Cannon C."/>
            <person name="Castanera R."/>
            <person name="Culley D."/>
            <person name="Daum C."/>
            <person name="Ezra D."/>
            <person name="Gonzalez J."/>
            <person name="Henrissat B."/>
            <person name="Kuo A."/>
            <person name="Liang C."/>
            <person name="Lipzen A."/>
            <person name="Lutzoni F."/>
            <person name="Magnuson J."/>
            <person name="Mondo S."/>
            <person name="Nolan M."/>
            <person name="Ohm R."/>
            <person name="Pangilinan J."/>
            <person name="Park H.-J."/>
            <person name="Ramirez L."/>
            <person name="Alfaro M."/>
            <person name="Sun H."/>
            <person name="Tritt A."/>
            <person name="Yoshinaga Y."/>
            <person name="Zwiers L.-H."/>
            <person name="Turgeon B."/>
            <person name="Goodwin S."/>
            <person name="Spatafora J."/>
            <person name="Crous P."/>
            <person name="Grigoriev I."/>
        </authorList>
    </citation>
    <scope>NUCLEOTIDE SEQUENCE</scope>
    <source>
        <strain evidence="1 3">CBS 304.34</strain>
    </source>
</reference>
<evidence type="ECO:0000313" key="2">
    <source>
        <dbReference type="Proteomes" id="UP000504636"/>
    </source>
</evidence>
<evidence type="ECO:0000313" key="3">
    <source>
        <dbReference type="RefSeq" id="XP_033579533.1"/>
    </source>
</evidence>